<dbReference type="RefSeq" id="WP_284308602.1">
    <property type="nucleotide sequence ID" value="NZ_BSPB01000033.1"/>
</dbReference>
<gene>
    <name evidence="4" type="primary">gspK</name>
    <name evidence="4" type="ORF">GCM10007935_32120</name>
</gene>
<dbReference type="EMBL" id="BSPB01000033">
    <property type="protein sequence ID" value="GLS15775.1"/>
    <property type="molecule type" value="Genomic_DNA"/>
</dbReference>
<evidence type="ECO:0000313" key="4">
    <source>
        <dbReference type="EMBL" id="GLS15775.1"/>
    </source>
</evidence>
<sequence>MSASPLSPVSRHRHQRGAALLLAMLVVTLVASLSAASLWHQWKAVELESAERQRLQASLLLTGALDWARLILREDARGNRNSGNADHLGEPWATPLAEARLSSFLAADRNDTGDDLLPAFLSGDIQDLQSRLNFRNLVRSTGRGAQAQASLSEPDLAAFQRLYETLGLPEEELQAAARRLLTSTRKALNDPEPSASPLIPQRFAQLEWLGISPRSLQRLAPHVTVLPQVTTLNLNTASPEALAASVPGLDLASAQVLAVVRANVPFTSLETVKARLGATAAAQITADRHSVRTSHFEIRVRLRLDALRVEERATVVRNGLDVRVLWRDRVPWPGS</sequence>
<evidence type="ECO:0000259" key="2">
    <source>
        <dbReference type="Pfam" id="PF03934"/>
    </source>
</evidence>
<dbReference type="InterPro" id="IPR049031">
    <property type="entry name" value="T2SSK_SAM-like_1st"/>
</dbReference>
<keyword evidence="1" id="KW-0472">Membrane</keyword>
<dbReference type="InterPro" id="IPR049179">
    <property type="entry name" value="T2SSK_SAM-like_2nd"/>
</dbReference>
<organism evidence="4 5">
    <name type="scientific">Hydrogenophaga electricum</name>
    <dbReference type="NCBI Taxonomy" id="1230953"/>
    <lineage>
        <taxon>Bacteria</taxon>
        <taxon>Pseudomonadati</taxon>
        <taxon>Pseudomonadota</taxon>
        <taxon>Betaproteobacteria</taxon>
        <taxon>Burkholderiales</taxon>
        <taxon>Comamonadaceae</taxon>
        <taxon>Hydrogenophaga</taxon>
    </lineage>
</organism>
<dbReference type="Proteomes" id="UP001156903">
    <property type="component" value="Unassembled WGS sequence"/>
</dbReference>
<dbReference type="PIRSF" id="PIRSF002786">
    <property type="entry name" value="XcpX"/>
    <property type="match status" value="1"/>
</dbReference>
<dbReference type="NCBIfam" id="NF037980">
    <property type="entry name" value="T2SS_GspK"/>
    <property type="match status" value="1"/>
</dbReference>
<dbReference type="PANTHER" id="PTHR38831">
    <property type="entry name" value="TYPE II SECRETION SYSTEM PROTEIN K"/>
    <property type="match status" value="1"/>
</dbReference>
<dbReference type="Pfam" id="PF21687">
    <property type="entry name" value="T2SSK_1st"/>
    <property type="match status" value="1"/>
</dbReference>
<reference evidence="5" key="1">
    <citation type="journal article" date="2019" name="Int. J. Syst. Evol. Microbiol.">
        <title>The Global Catalogue of Microorganisms (GCM) 10K type strain sequencing project: providing services to taxonomists for standard genome sequencing and annotation.</title>
        <authorList>
            <consortium name="The Broad Institute Genomics Platform"/>
            <consortium name="The Broad Institute Genome Sequencing Center for Infectious Disease"/>
            <person name="Wu L."/>
            <person name="Ma J."/>
        </authorList>
    </citation>
    <scope>NUCLEOTIDE SEQUENCE [LARGE SCALE GENOMIC DNA]</scope>
    <source>
        <strain evidence="5">NBRC 109341</strain>
    </source>
</reference>
<proteinExistence type="inferred from homology"/>
<dbReference type="InterPro" id="IPR005628">
    <property type="entry name" value="GspK"/>
</dbReference>
<name>A0ABQ6CAJ4_9BURK</name>
<feature type="domain" description="T2SS protein K first SAM-like" evidence="3">
    <location>
        <begin position="130"/>
        <end position="228"/>
    </location>
</feature>
<comment type="similarity">
    <text evidence="1">Belongs to the GSP K family.</text>
</comment>
<keyword evidence="1" id="KW-0813">Transport</keyword>
<keyword evidence="5" id="KW-1185">Reference proteome</keyword>
<dbReference type="Pfam" id="PF03934">
    <property type="entry name" value="T2SSK"/>
    <property type="match status" value="1"/>
</dbReference>
<keyword evidence="1" id="KW-0997">Cell inner membrane</keyword>
<accession>A0ABQ6CAJ4</accession>
<comment type="subcellular location">
    <subcellularLocation>
        <location evidence="1">Cell inner membrane</location>
    </subcellularLocation>
</comment>
<dbReference type="Gene3D" id="3.30.1300.30">
    <property type="entry name" value="GSPII I/J protein-like"/>
    <property type="match status" value="1"/>
</dbReference>
<dbReference type="PANTHER" id="PTHR38831:SF1">
    <property type="entry name" value="TYPE II SECRETION SYSTEM PROTEIN K-RELATED"/>
    <property type="match status" value="1"/>
</dbReference>
<keyword evidence="1" id="KW-1003">Cell membrane</keyword>
<protein>
    <recommendedName>
        <fullName evidence="1">Type II secretion system protein K</fullName>
    </recommendedName>
</protein>
<comment type="caution">
    <text evidence="4">The sequence shown here is derived from an EMBL/GenBank/DDBJ whole genome shotgun (WGS) entry which is preliminary data.</text>
</comment>
<evidence type="ECO:0000259" key="3">
    <source>
        <dbReference type="Pfam" id="PF21687"/>
    </source>
</evidence>
<feature type="domain" description="T2SS protein K second SAM-like" evidence="2">
    <location>
        <begin position="232"/>
        <end position="291"/>
    </location>
</feature>
<evidence type="ECO:0000256" key="1">
    <source>
        <dbReference type="PIRNR" id="PIRNR002786"/>
    </source>
</evidence>
<evidence type="ECO:0000313" key="5">
    <source>
        <dbReference type="Proteomes" id="UP001156903"/>
    </source>
</evidence>